<keyword evidence="5 8" id="KW-0804">Transcription</keyword>
<dbReference type="NCBIfam" id="TIGR01462">
    <property type="entry name" value="greA"/>
    <property type="match status" value="1"/>
</dbReference>
<dbReference type="Gene3D" id="1.10.287.180">
    <property type="entry name" value="Transcription elongation factor, GreA/GreB, N-terminal domain"/>
    <property type="match status" value="1"/>
</dbReference>
<name>A0A2M8LA86_9BACT</name>
<dbReference type="Pfam" id="PF03449">
    <property type="entry name" value="GreA_GreB_N"/>
    <property type="match status" value="1"/>
</dbReference>
<keyword evidence="12" id="KW-0648">Protein biosynthesis</keyword>
<dbReference type="InterPro" id="IPR006359">
    <property type="entry name" value="Tscrpt_elong_fac_GreA"/>
</dbReference>
<dbReference type="PROSITE" id="PS00830">
    <property type="entry name" value="GREAB_2"/>
    <property type="match status" value="1"/>
</dbReference>
<evidence type="ECO:0000256" key="7">
    <source>
        <dbReference type="ARBA" id="ARBA00030776"/>
    </source>
</evidence>
<feature type="domain" description="Transcription elongation factor GreA/GreB N-terminal" evidence="11">
    <location>
        <begin position="6"/>
        <end position="75"/>
    </location>
</feature>
<dbReference type="InterPro" id="IPR023459">
    <property type="entry name" value="Tscrpt_elong_fac_GreA/B_fam"/>
</dbReference>
<evidence type="ECO:0000313" key="12">
    <source>
        <dbReference type="EMBL" id="PJE73520.1"/>
    </source>
</evidence>
<keyword evidence="4 8" id="KW-0238">DNA-binding</keyword>
<dbReference type="InterPro" id="IPR028624">
    <property type="entry name" value="Tscrpt_elong_fac_GreA/B"/>
</dbReference>
<evidence type="ECO:0000256" key="4">
    <source>
        <dbReference type="ARBA" id="ARBA00023125"/>
    </source>
</evidence>
<evidence type="ECO:0000256" key="3">
    <source>
        <dbReference type="ARBA" id="ARBA00023015"/>
    </source>
</evidence>
<dbReference type="InterPro" id="IPR036805">
    <property type="entry name" value="Tscrpt_elong_fac_GreA/B_N_sf"/>
</dbReference>
<dbReference type="InterPro" id="IPR022691">
    <property type="entry name" value="Tscrpt_elong_fac_GreA/B_N"/>
</dbReference>
<dbReference type="SUPFAM" id="SSF54534">
    <property type="entry name" value="FKBP-like"/>
    <property type="match status" value="1"/>
</dbReference>
<dbReference type="InterPro" id="IPR018151">
    <property type="entry name" value="TF_GreA/GreB_CS"/>
</dbReference>
<evidence type="ECO:0000256" key="9">
    <source>
        <dbReference type="RuleBase" id="RU000556"/>
    </source>
</evidence>
<dbReference type="InterPro" id="IPR001437">
    <property type="entry name" value="Tscrpt_elong_fac_GreA/B_C"/>
</dbReference>
<comment type="similarity">
    <text evidence="1 8 9">Belongs to the GreA/GreB family.</text>
</comment>
<proteinExistence type="inferred from homology"/>
<dbReference type="InterPro" id="IPR036953">
    <property type="entry name" value="GreA/GreB_C_sf"/>
</dbReference>
<evidence type="ECO:0000256" key="8">
    <source>
        <dbReference type="HAMAP-Rule" id="MF_00105"/>
    </source>
</evidence>
<feature type="domain" description="Transcription elongation factor GreA/GreB C-terminal" evidence="10">
    <location>
        <begin position="82"/>
        <end position="151"/>
    </location>
</feature>
<dbReference type="PANTHER" id="PTHR30437:SF4">
    <property type="entry name" value="TRANSCRIPTION ELONGATION FACTOR GREA"/>
    <property type="match status" value="1"/>
</dbReference>
<evidence type="ECO:0000313" key="13">
    <source>
        <dbReference type="Proteomes" id="UP000230959"/>
    </source>
</evidence>
<dbReference type="GO" id="GO:0006354">
    <property type="term" value="P:DNA-templated transcription elongation"/>
    <property type="evidence" value="ECO:0007669"/>
    <property type="project" value="TreeGrafter"/>
</dbReference>
<sequence length="154" mass="17245">MENVEYLSQEGLNKIKNNLQELITDGRKNIANRLEYAKSLGDLSENSEYKEALESQRFLEEKISRYQDVVNRAVVVEKPTGTSVQVGSTVEVKRAGDKQSRKYIIVNKEEADLTCGKISYDSPLGKELISKKKGDKIKIKTPSGEAIYSVEALS</sequence>
<reference evidence="13" key="1">
    <citation type="submission" date="2017-09" db="EMBL/GenBank/DDBJ databases">
        <title>Depth-based differentiation of microbial function through sediment-hosted aquifers and enrichment of novel symbionts in the deep terrestrial subsurface.</title>
        <authorList>
            <person name="Probst A.J."/>
            <person name="Ladd B."/>
            <person name="Jarett J.K."/>
            <person name="Geller-Mcgrath D.E."/>
            <person name="Sieber C.M.K."/>
            <person name="Emerson J.B."/>
            <person name="Anantharaman K."/>
            <person name="Thomas B.C."/>
            <person name="Malmstrom R."/>
            <person name="Stieglmeier M."/>
            <person name="Klingl A."/>
            <person name="Woyke T."/>
            <person name="Ryan C.M."/>
            <person name="Banfield J.F."/>
        </authorList>
    </citation>
    <scope>NUCLEOTIDE SEQUENCE [LARGE SCALE GENOMIC DNA]</scope>
</reference>
<gene>
    <name evidence="8" type="primary">greA</name>
    <name evidence="12" type="ORF">COV02_02280</name>
</gene>
<keyword evidence="12" id="KW-0251">Elongation factor</keyword>
<dbReference type="Gene3D" id="3.10.50.30">
    <property type="entry name" value="Transcription elongation factor, GreA/GreB, C-terminal domain"/>
    <property type="match status" value="1"/>
</dbReference>
<evidence type="ECO:0000256" key="6">
    <source>
        <dbReference type="ARBA" id="ARBA00024916"/>
    </source>
</evidence>
<accession>A0A2M8LA86</accession>
<dbReference type="GO" id="GO:0003746">
    <property type="term" value="F:translation elongation factor activity"/>
    <property type="evidence" value="ECO:0007669"/>
    <property type="project" value="UniProtKB-KW"/>
</dbReference>
<evidence type="ECO:0000256" key="5">
    <source>
        <dbReference type="ARBA" id="ARBA00023163"/>
    </source>
</evidence>
<dbReference type="SUPFAM" id="SSF46557">
    <property type="entry name" value="GreA transcript cleavage protein, N-terminal domain"/>
    <property type="match status" value="1"/>
</dbReference>
<dbReference type="GO" id="GO:0032784">
    <property type="term" value="P:regulation of DNA-templated transcription elongation"/>
    <property type="evidence" value="ECO:0007669"/>
    <property type="project" value="UniProtKB-UniRule"/>
</dbReference>
<dbReference type="AlphaFoldDB" id="A0A2M8LA86"/>
<dbReference type="PIRSF" id="PIRSF006092">
    <property type="entry name" value="GreA_GreB"/>
    <property type="match status" value="1"/>
</dbReference>
<dbReference type="GO" id="GO:0003677">
    <property type="term" value="F:DNA binding"/>
    <property type="evidence" value="ECO:0007669"/>
    <property type="project" value="UniProtKB-UniRule"/>
</dbReference>
<comment type="function">
    <text evidence="6 8 9">Necessary for efficient RNA polymerase transcription elongation past template-encoded arresting sites. The arresting sites in DNA have the property of trapping a certain fraction of elongating RNA polymerases that pass through, resulting in locked ternary complexes. Cleavage of the nascent transcript by cleavage factors such as GreA or GreB allows the resumption of elongation from the new 3'terminus. GreA releases sequences of 2 to 3 nucleotides.</text>
</comment>
<keyword evidence="3 8" id="KW-0805">Transcription regulation</keyword>
<dbReference type="FunFam" id="3.10.50.30:FF:000001">
    <property type="entry name" value="Transcription elongation factor GreA"/>
    <property type="match status" value="1"/>
</dbReference>
<evidence type="ECO:0000259" key="11">
    <source>
        <dbReference type="Pfam" id="PF03449"/>
    </source>
</evidence>
<dbReference type="HAMAP" id="MF_00105">
    <property type="entry name" value="GreA_GreB"/>
    <property type="match status" value="1"/>
</dbReference>
<evidence type="ECO:0000256" key="2">
    <source>
        <dbReference type="ARBA" id="ARBA00013729"/>
    </source>
</evidence>
<comment type="caution">
    <text evidence="12">The sequence shown here is derived from an EMBL/GenBank/DDBJ whole genome shotgun (WGS) entry which is preliminary data.</text>
</comment>
<organism evidence="12 13">
    <name type="scientific">Candidatus Terrybacteria bacterium CG10_big_fil_rev_8_21_14_0_10_41_10</name>
    <dbReference type="NCBI Taxonomy" id="1975026"/>
    <lineage>
        <taxon>Bacteria</taxon>
        <taxon>Candidatus Terryibacteriota</taxon>
    </lineage>
</organism>
<dbReference type="Proteomes" id="UP000230959">
    <property type="component" value="Unassembled WGS sequence"/>
</dbReference>
<dbReference type="Pfam" id="PF01272">
    <property type="entry name" value="GreA_GreB"/>
    <property type="match status" value="1"/>
</dbReference>
<protein>
    <recommendedName>
        <fullName evidence="2 8">Transcription elongation factor GreA</fullName>
    </recommendedName>
    <alternativeName>
        <fullName evidence="7 8">Transcript cleavage factor GreA</fullName>
    </alternativeName>
</protein>
<dbReference type="PANTHER" id="PTHR30437">
    <property type="entry name" value="TRANSCRIPTION ELONGATION FACTOR GREA"/>
    <property type="match status" value="1"/>
</dbReference>
<dbReference type="GO" id="GO:0070063">
    <property type="term" value="F:RNA polymerase binding"/>
    <property type="evidence" value="ECO:0007669"/>
    <property type="project" value="InterPro"/>
</dbReference>
<dbReference type="EMBL" id="PFER01000034">
    <property type="protein sequence ID" value="PJE73520.1"/>
    <property type="molecule type" value="Genomic_DNA"/>
</dbReference>
<dbReference type="FunFam" id="1.10.287.180:FF:000001">
    <property type="entry name" value="Transcription elongation factor GreA"/>
    <property type="match status" value="1"/>
</dbReference>
<dbReference type="NCBIfam" id="NF001263">
    <property type="entry name" value="PRK00226.1-4"/>
    <property type="match status" value="1"/>
</dbReference>
<evidence type="ECO:0000256" key="1">
    <source>
        <dbReference type="ARBA" id="ARBA00008213"/>
    </source>
</evidence>
<evidence type="ECO:0000259" key="10">
    <source>
        <dbReference type="Pfam" id="PF01272"/>
    </source>
</evidence>